<dbReference type="EMBL" id="RIAR02000001">
    <property type="protein sequence ID" value="NSL86368.1"/>
    <property type="molecule type" value="Genomic_DNA"/>
</dbReference>
<accession>A0A3S1D4B0</accession>
<reference evidence="1" key="1">
    <citation type="submission" date="2020-05" db="EMBL/GenBank/DDBJ databases">
        <title>Chitinophaga laudate sp. nov., isolated from a tropical peat swamp.</title>
        <authorList>
            <person name="Goh C.B.S."/>
            <person name="Lee M.S."/>
            <person name="Parimannan S."/>
            <person name="Pasbakhsh P."/>
            <person name="Yule C.M."/>
            <person name="Rajandas H."/>
            <person name="Loke S."/>
            <person name="Croft L."/>
            <person name="Tan J.B.L."/>
        </authorList>
    </citation>
    <scope>NUCLEOTIDE SEQUENCE</scope>
    <source>
        <strain evidence="1">Mgbs1</strain>
    </source>
</reference>
<dbReference type="InterPro" id="IPR036052">
    <property type="entry name" value="TrpB-like_PALP_sf"/>
</dbReference>
<dbReference type="SUPFAM" id="SSF53686">
    <property type="entry name" value="Tryptophan synthase beta subunit-like PLP-dependent enzymes"/>
    <property type="match status" value="1"/>
</dbReference>
<proteinExistence type="predicted"/>
<name>A0A3S1D4B0_9BACT</name>
<dbReference type="Gene3D" id="3.40.50.1100">
    <property type="match status" value="1"/>
</dbReference>
<dbReference type="Proteomes" id="UP000281028">
    <property type="component" value="Unassembled WGS sequence"/>
</dbReference>
<comment type="caution">
    <text evidence="1">The sequence shown here is derived from an EMBL/GenBank/DDBJ whole genome shotgun (WGS) entry which is preliminary data.</text>
</comment>
<organism evidence="1 2">
    <name type="scientific">Chitinophaga solisilvae</name>
    <dbReference type="NCBI Taxonomy" id="1233460"/>
    <lineage>
        <taxon>Bacteria</taxon>
        <taxon>Pseudomonadati</taxon>
        <taxon>Bacteroidota</taxon>
        <taxon>Chitinophagia</taxon>
        <taxon>Chitinophagales</taxon>
        <taxon>Chitinophagaceae</taxon>
        <taxon>Chitinophaga</taxon>
    </lineage>
</organism>
<evidence type="ECO:0000313" key="2">
    <source>
        <dbReference type="Proteomes" id="UP000281028"/>
    </source>
</evidence>
<keyword evidence="2" id="KW-1185">Reference proteome</keyword>
<evidence type="ECO:0000313" key="1">
    <source>
        <dbReference type="EMBL" id="NSL86368.1"/>
    </source>
</evidence>
<gene>
    <name evidence="1" type="ORF">ECE50_005985</name>
</gene>
<protein>
    <submittedName>
        <fullName evidence="1">Uncharacterized protein</fullName>
    </submittedName>
</protein>
<dbReference type="OrthoDB" id="9778118at2"/>
<dbReference type="AlphaFoldDB" id="A0A3S1D4B0"/>
<sequence>MANTPEHKDIMQDMMRQSDGNRLSITPEEMEAGANEIAAAQGSLLSPEGSAVYMGLMKLIEKDWIPEDIITLLFNSGSWYKYR</sequence>